<dbReference type="EMBL" id="CAXIXY010000004">
    <property type="protein sequence ID" value="CAL2083221.1"/>
    <property type="molecule type" value="Genomic_DNA"/>
</dbReference>
<dbReference type="NCBIfam" id="TIGR03696">
    <property type="entry name" value="Rhs_assc_core"/>
    <property type="match status" value="1"/>
</dbReference>
<protein>
    <submittedName>
        <fullName evidence="1">RHS repeat-associated protein</fullName>
    </submittedName>
</protein>
<name>A0ABP1EKB2_9FLAO</name>
<proteinExistence type="predicted"/>
<dbReference type="PANTHER" id="PTHR32305">
    <property type="match status" value="1"/>
</dbReference>
<dbReference type="Proteomes" id="UP001497416">
    <property type="component" value="Unassembled WGS sequence"/>
</dbReference>
<dbReference type="InterPro" id="IPR022385">
    <property type="entry name" value="Rhs_assc_core"/>
</dbReference>
<sequence>MKKILILVILFVGFSSIYGQHLTTIDGNESTLDGGIPLDGGICNATLYYNNQPVQLAINVNSSSHNLQLSIQSQSDCIGLKATNNVDWITLPSTNLFGSFTVNVSTNNTPNLRSSVIFITDYQDNTVSVFSIRQEGNTSLVAYYTDSDGDGFGDFNSEPKYSSTPITNLVTNNFDYCPNEPSLLNNGCIDAETDKRFNWTRSYAYDRDGKLISGVKEYFNDIGKAIQTQFYDLKTKKIWAEEIRYDTQGRIALQTLNAPITNEVGEVSFTYKEGFIKKSDGSNFTVADFEGDEQNPSIVGSSPLTLGHYYSSLNNIEKLRDITDRPYTRTLYSDLNPGRVKQIIGGNKINNDWKQDFSFVIPAAQELYYLFGYENYNKIGDDVFEYSHLNKLVINSRNTKIITEDVHGNQKIDFKDPHGKLIATAKAGGDKQYEVISLVDKDKRYVDIHLTEGCENSLTFIGEKHLFKMFNLKSEKEVSDIDNIDPGFYRIYYILQNETINNCLFSCIELDKSNNSLLVNQNANVIGVRYKVNYYSFSFYEYDETGRLKSSTQPLGFNNSSLNVLGANSIHNSDLQSTYSYNTLGQLVSITSPDEGIANSKYREDGQIRFSQNSEQLLVGEFSYTNYDELGRPIESGVCTGAFSSLNSNTGNDFTGGRKDQLLTKYDFLENTDVQYLQSIDGSYSTPSFLTGNIAKTYNLDTDGDEISATYYSYDIYGRVKWAVQKIQIAGEDKSITLDYEYDPVTSQVVKVIFQKNTPEELFIHRYTYNQDTDELIKVETSTDNISFITHADYLYYQTGAIRRTSLAEGIQEIDYIYNLAGQLKAINHPSLATDPEINPNGTDLFGLSLDYYINDYRRDNKFTEYSSGQDQYNGNIKSMTWNTDVLQNGQSTPLQYSYEYDKNNWLTAATFASTNNNLPLTLELYELVTTSTHKKAANSIVLKDGFSAKASGNVTFKAQVTGSVTEFGTNDYNVSNIRYDANGNIESLHRNKNTENGSNRMDELSYIYKGNKPNQLDHIVDNVGNTSVGDISSQNPGNYIYNEIGQLIEDFENVSLVEKQAYENNSANIPENLIRYNYNAIGLVTEIKKGRNLHVKFVYNDKNFRTKKISYHDDGITPRKITDYIRNLSGKVVAIYENGSLKEVPIYGKGRLGMYNKQFNTSVYQITDHLGNVRAVIAKQGTDAIALTSTTDYYPFGMPMPGRQTIKGESYRYGYQGEFAETDQETGKPAFQLRLWDARIGRWLSPDPAGQYHSPYMGMGNNPINGVDPDGAFFGTIVGAVVGGVTAAITGDSILGGIASGAIAGAIVDVTIATGGGALAVIGAGVAAGATDSVLNDVFNGREISGKRAVISGALGGLLGPAARVFGRLTGLSKIAKKATIHVSNLVEESSELGKILSNIEKASIIGGDKAFSVIDDVLIEAAQVPSKGGLTAVGRALQKHGSRAGSKFPRPRGNQAQMNSLGLEVLQEILTDSNALRQVRHHGRFGEILEVIGSNGRGVRFSSDGKLFIGFLE</sequence>
<reference evidence="1 2" key="1">
    <citation type="submission" date="2024-05" db="EMBL/GenBank/DDBJ databases">
        <authorList>
            <person name="Duchaud E."/>
        </authorList>
    </citation>
    <scope>NUCLEOTIDE SEQUENCE [LARGE SCALE GENOMIC DNA]</scope>
    <source>
        <strain evidence="1">Ena-SAMPLE-TAB-13-05-2024-13:56:06:370-140302</strain>
    </source>
</reference>
<dbReference type="PANTHER" id="PTHR32305:SF15">
    <property type="entry name" value="PROTEIN RHSA-RELATED"/>
    <property type="match status" value="1"/>
</dbReference>
<accession>A0ABP1EKB2</accession>
<organism evidence="1 2">
    <name type="scientific">Tenacibaculum platacis</name>
    <dbReference type="NCBI Taxonomy" id="3137852"/>
    <lineage>
        <taxon>Bacteria</taxon>
        <taxon>Pseudomonadati</taxon>
        <taxon>Bacteroidota</taxon>
        <taxon>Flavobacteriia</taxon>
        <taxon>Flavobacteriales</taxon>
        <taxon>Flavobacteriaceae</taxon>
        <taxon>Tenacibaculum</taxon>
    </lineage>
</organism>
<keyword evidence="2" id="KW-1185">Reference proteome</keyword>
<evidence type="ECO:0000313" key="2">
    <source>
        <dbReference type="Proteomes" id="UP001497416"/>
    </source>
</evidence>
<dbReference type="RefSeq" id="WP_348711473.1">
    <property type="nucleotide sequence ID" value="NZ_CAXIXY010000004.1"/>
</dbReference>
<gene>
    <name evidence="1" type="ORF">T190607A01A_20099</name>
</gene>
<dbReference type="Gene3D" id="2.180.10.10">
    <property type="entry name" value="RHS repeat-associated core"/>
    <property type="match status" value="1"/>
</dbReference>
<comment type="caution">
    <text evidence="1">The sequence shown here is derived from an EMBL/GenBank/DDBJ whole genome shotgun (WGS) entry which is preliminary data.</text>
</comment>
<dbReference type="InterPro" id="IPR050708">
    <property type="entry name" value="T6SS_VgrG/RHS"/>
</dbReference>
<evidence type="ECO:0000313" key="1">
    <source>
        <dbReference type="EMBL" id="CAL2083221.1"/>
    </source>
</evidence>